<dbReference type="KEGG" id="wna:KA717_18670"/>
<dbReference type="EMBL" id="CP073041">
    <property type="protein sequence ID" value="UXE64321.1"/>
    <property type="molecule type" value="Genomic_DNA"/>
</dbReference>
<dbReference type="Proteomes" id="UP001065613">
    <property type="component" value="Chromosome"/>
</dbReference>
<organism evidence="1">
    <name type="scientific">Woronichinia naegeliana WA131</name>
    <dbReference type="NCBI Taxonomy" id="2824559"/>
    <lineage>
        <taxon>Bacteria</taxon>
        <taxon>Bacillati</taxon>
        <taxon>Cyanobacteriota</taxon>
        <taxon>Cyanophyceae</taxon>
        <taxon>Synechococcales</taxon>
        <taxon>Coelosphaeriaceae</taxon>
        <taxon>Woronichinia</taxon>
    </lineage>
</organism>
<accession>A0A977L2D5</accession>
<reference evidence="1" key="1">
    <citation type="submission" date="2021-04" db="EMBL/GenBank/DDBJ databases">
        <title>Genome sequence of Woronichinia naegeliana from Washington state freshwater lake bloom.</title>
        <authorList>
            <person name="Dreher T.W."/>
        </authorList>
    </citation>
    <scope>NUCLEOTIDE SEQUENCE</scope>
    <source>
        <strain evidence="1">WA131</strain>
    </source>
</reference>
<name>A0A977L2D5_9CYAN</name>
<gene>
    <name evidence="1" type="ORF">KA717_18670</name>
</gene>
<protein>
    <submittedName>
        <fullName evidence="1">Uncharacterized protein</fullName>
    </submittedName>
</protein>
<evidence type="ECO:0000313" key="1">
    <source>
        <dbReference type="EMBL" id="UXE64321.1"/>
    </source>
</evidence>
<dbReference type="AlphaFoldDB" id="A0A977L2D5"/>
<proteinExistence type="predicted"/>
<sequence length="149" mass="17479">MIIHIDTDISPQYKIAQIDQDGNSLSPNQLIENVKDKFKHLLDPEFYQRYGERIIFAIAVHSIECWLLPLYCEENEKSAIDSCFDKLAEAINKEPEKLKIIKLDKKSKYYQKISLPYSRNEILLNHYSLNPSFKIFIEELQARNISISD</sequence>